<protein>
    <submittedName>
        <fullName evidence="1">Peptidylprolyl isomerase</fullName>
    </submittedName>
</protein>
<evidence type="ECO:0000313" key="1">
    <source>
        <dbReference type="EMBL" id="GFH27633.1"/>
    </source>
</evidence>
<dbReference type="Proteomes" id="UP000485058">
    <property type="component" value="Unassembled WGS sequence"/>
</dbReference>
<dbReference type="AlphaFoldDB" id="A0A699ZY82"/>
<dbReference type="EMBL" id="BLLF01003551">
    <property type="protein sequence ID" value="GFH27633.1"/>
    <property type="molecule type" value="Genomic_DNA"/>
</dbReference>
<gene>
    <name evidence="1" type="ORF">HaLaN_25990</name>
</gene>
<organism evidence="1 2">
    <name type="scientific">Haematococcus lacustris</name>
    <name type="common">Green alga</name>
    <name type="synonym">Haematococcus pluvialis</name>
    <dbReference type="NCBI Taxonomy" id="44745"/>
    <lineage>
        <taxon>Eukaryota</taxon>
        <taxon>Viridiplantae</taxon>
        <taxon>Chlorophyta</taxon>
        <taxon>core chlorophytes</taxon>
        <taxon>Chlorophyceae</taxon>
        <taxon>CS clade</taxon>
        <taxon>Chlamydomonadales</taxon>
        <taxon>Haematococcaceae</taxon>
        <taxon>Haematococcus</taxon>
    </lineage>
</organism>
<reference evidence="1 2" key="1">
    <citation type="submission" date="2020-02" db="EMBL/GenBank/DDBJ databases">
        <title>Draft genome sequence of Haematococcus lacustris strain NIES-144.</title>
        <authorList>
            <person name="Morimoto D."/>
            <person name="Nakagawa S."/>
            <person name="Yoshida T."/>
            <person name="Sawayama S."/>
        </authorList>
    </citation>
    <scope>NUCLEOTIDE SEQUENCE [LARGE SCALE GENOMIC DNA]</scope>
    <source>
        <strain evidence="1 2">NIES-144</strain>
    </source>
</reference>
<dbReference type="GO" id="GO:0016853">
    <property type="term" value="F:isomerase activity"/>
    <property type="evidence" value="ECO:0007669"/>
    <property type="project" value="UniProtKB-KW"/>
</dbReference>
<proteinExistence type="predicted"/>
<feature type="unsure residue" description="D or N" evidence="1">
    <location>
        <position position="57"/>
    </location>
</feature>
<accession>A0A699ZY82</accession>
<evidence type="ECO:0000313" key="2">
    <source>
        <dbReference type="Proteomes" id="UP000485058"/>
    </source>
</evidence>
<name>A0A699ZY82_HAELA</name>
<keyword evidence="1" id="KW-0413">Isomerase</keyword>
<comment type="caution">
    <text evidence="1">The sequence shown here is derived from an EMBL/GenBank/DDBJ whole genome shotgun (WGS) entry which is preliminary data.</text>
</comment>
<keyword evidence="2" id="KW-1185">Reference proteome</keyword>
<sequence>MSVKLMVPGELALVKVYNPRYAYAGRADCPPGLDPAAPVEFEVELVDFEREGHWQADLRKAVTAANTQIFKLVKACASINGPVSLVRGLTVVFQDIREKIIKAAGGSAVQLGNIVSFKPIVTFNEEGEMDFDFDVKIDLPEFQGMGLTDIVKALPVRVTAAIAPAHVGLP</sequence>